<organism evidence="7 8">
    <name type="scientific">Flaviflagellibacter deserti</name>
    <dbReference type="NCBI Taxonomy" id="2267266"/>
    <lineage>
        <taxon>Bacteria</taxon>
        <taxon>Pseudomonadati</taxon>
        <taxon>Pseudomonadota</taxon>
        <taxon>Alphaproteobacteria</taxon>
        <taxon>Hyphomicrobiales</taxon>
        <taxon>Flaviflagellibacter</taxon>
    </lineage>
</organism>
<feature type="transmembrane region" description="Helical" evidence="5">
    <location>
        <begin position="129"/>
        <end position="153"/>
    </location>
</feature>
<feature type="transmembrane region" description="Helical" evidence="5">
    <location>
        <begin position="84"/>
        <end position="103"/>
    </location>
</feature>
<protein>
    <submittedName>
        <fullName evidence="7">FUSC family protein</fullName>
    </submittedName>
</protein>
<evidence type="ECO:0000256" key="1">
    <source>
        <dbReference type="ARBA" id="ARBA00004141"/>
    </source>
</evidence>
<evidence type="ECO:0000313" key="7">
    <source>
        <dbReference type="EMBL" id="MFC5068194.1"/>
    </source>
</evidence>
<dbReference type="InterPro" id="IPR049453">
    <property type="entry name" value="Memb_transporter_dom"/>
</dbReference>
<proteinExistence type="predicted"/>
<evidence type="ECO:0000256" key="3">
    <source>
        <dbReference type="ARBA" id="ARBA00022989"/>
    </source>
</evidence>
<sequence>MLGRREAIKRSLRYASKTLIGAAICWYGLKWAGISSPVWAEMIVSDPDIATAAELAKARAVNTAVGCLVGLIVLLAFGYNPPAALIGAALTVMVVVLIDRYPANWRLAPATVIIVVDAGRLAQTHAEEISYALLRMVEIAVGCTVALCLAAIYTRWLALGRKTGAGVEDHVAD</sequence>
<keyword evidence="3 5" id="KW-1133">Transmembrane helix</keyword>
<keyword evidence="4 5" id="KW-0472">Membrane</keyword>
<comment type="caution">
    <text evidence="7">The sequence shown here is derived from an EMBL/GenBank/DDBJ whole genome shotgun (WGS) entry which is preliminary data.</text>
</comment>
<dbReference type="EMBL" id="JBHSJF010000006">
    <property type="protein sequence ID" value="MFC5068194.1"/>
    <property type="molecule type" value="Genomic_DNA"/>
</dbReference>
<name>A0ABV9Z105_9HYPH</name>
<keyword evidence="2 5" id="KW-0812">Transmembrane</keyword>
<dbReference type="RefSeq" id="WP_114955887.1">
    <property type="nucleotide sequence ID" value="NZ_JBHSJF010000006.1"/>
</dbReference>
<evidence type="ECO:0000256" key="2">
    <source>
        <dbReference type="ARBA" id="ARBA00022692"/>
    </source>
</evidence>
<evidence type="ECO:0000259" key="6">
    <source>
        <dbReference type="Pfam" id="PF13515"/>
    </source>
</evidence>
<keyword evidence="8" id="KW-1185">Reference proteome</keyword>
<evidence type="ECO:0000256" key="4">
    <source>
        <dbReference type="ARBA" id="ARBA00023136"/>
    </source>
</evidence>
<comment type="subcellular location">
    <subcellularLocation>
        <location evidence="1">Membrane</location>
        <topology evidence="1">Multi-pass membrane protein</topology>
    </subcellularLocation>
</comment>
<feature type="domain" description="Integral membrane bound transporter" evidence="6">
    <location>
        <begin position="38"/>
        <end position="148"/>
    </location>
</feature>
<dbReference type="Pfam" id="PF13515">
    <property type="entry name" value="FUSC_2"/>
    <property type="match status" value="1"/>
</dbReference>
<reference evidence="8" key="1">
    <citation type="journal article" date="2019" name="Int. J. Syst. Evol. Microbiol.">
        <title>The Global Catalogue of Microorganisms (GCM) 10K type strain sequencing project: providing services to taxonomists for standard genome sequencing and annotation.</title>
        <authorList>
            <consortium name="The Broad Institute Genomics Platform"/>
            <consortium name="The Broad Institute Genome Sequencing Center for Infectious Disease"/>
            <person name="Wu L."/>
            <person name="Ma J."/>
        </authorList>
    </citation>
    <scope>NUCLEOTIDE SEQUENCE [LARGE SCALE GENOMIC DNA]</scope>
    <source>
        <strain evidence="8">CGMCC 1.16444</strain>
    </source>
</reference>
<evidence type="ECO:0000256" key="5">
    <source>
        <dbReference type="SAM" id="Phobius"/>
    </source>
</evidence>
<gene>
    <name evidence="7" type="ORF">ACFPFW_09225</name>
</gene>
<dbReference type="Proteomes" id="UP001595796">
    <property type="component" value="Unassembled WGS sequence"/>
</dbReference>
<accession>A0ABV9Z105</accession>
<evidence type="ECO:0000313" key="8">
    <source>
        <dbReference type="Proteomes" id="UP001595796"/>
    </source>
</evidence>